<evidence type="ECO:0000259" key="4">
    <source>
        <dbReference type="Pfam" id="PF18313"/>
    </source>
</evidence>
<dbReference type="AlphaFoldDB" id="A0AAQ3M2G8"/>
<dbReference type="Proteomes" id="UP001303373">
    <property type="component" value="Chromosome 2"/>
</dbReference>
<name>A0AAQ3M2G8_9PEZI</name>
<sequence length="521" mass="56575">MDESRKTPVIIGVGDIVNRSKKVEDAIEPLQLIIQAIQKAIHDTGLPASAAASLKSEIDSLDVVRPWTWPYPDLPGLISDRLAVNPKRKHISEHGGNQPALLLDNAARRISKGVSKVAVVTGGEALASLSACAAAKKMPPPNWTPINEEINTVFSPTTRELQKNLGAKHHVGAPIHIYPLYENGFRAYRRQSIVDNNTESAELYAEFAKVAENNEYAWSYGAPAATKDDIGTVSKKNRMICFPYPLLVNAFNTVNLAGACIVTSTEHARELGISEDRWIYVLGGAGTSESGDFWKRANFWWSPSISRSLDAGISASSLHTEDIDLFDFYSCFPIVPKLACDHLGLPMTKGSRPITLLGGLTSFGGAGNNYSTHAITEMVRQLRDGKGKTGLVLANGGVATYEHVVCLSRSPRKDGLPYPSESPLPPLITDIQVPKVDEQAQGDASVETYTVEYARDGQPSRGYIVGRLNSSGHRFVANHADEQTLKELCSLTVEPIGRRGTVSVSKDGRNLFAFDNTLAKL</sequence>
<proteinExistence type="inferred from homology"/>
<evidence type="ECO:0000313" key="6">
    <source>
        <dbReference type="Proteomes" id="UP001303373"/>
    </source>
</evidence>
<evidence type="ECO:0000256" key="2">
    <source>
        <dbReference type="ARBA" id="ARBA00022679"/>
    </source>
</evidence>
<organism evidence="5 6">
    <name type="scientific">Acrodontium crateriforme</name>
    <dbReference type="NCBI Taxonomy" id="150365"/>
    <lineage>
        <taxon>Eukaryota</taxon>
        <taxon>Fungi</taxon>
        <taxon>Dikarya</taxon>
        <taxon>Ascomycota</taxon>
        <taxon>Pezizomycotina</taxon>
        <taxon>Dothideomycetes</taxon>
        <taxon>Dothideomycetidae</taxon>
        <taxon>Mycosphaerellales</taxon>
        <taxon>Teratosphaeriaceae</taxon>
        <taxon>Acrodontium</taxon>
    </lineage>
</organism>
<dbReference type="EMBL" id="CP138581">
    <property type="protein sequence ID" value="WPG98645.1"/>
    <property type="molecule type" value="Genomic_DNA"/>
</dbReference>
<keyword evidence="6" id="KW-1185">Reference proteome</keyword>
<gene>
    <name evidence="5" type="ORF">R9X50_00143800</name>
</gene>
<feature type="domain" description="Thiolase-like protein type 1 additional C-terminal" evidence="4">
    <location>
        <begin position="423"/>
        <end position="503"/>
    </location>
</feature>
<dbReference type="Pfam" id="PF18313">
    <property type="entry name" value="TLP1_add_C"/>
    <property type="match status" value="1"/>
</dbReference>
<dbReference type="PANTHER" id="PTHR18919">
    <property type="entry name" value="ACETYL-COA C-ACYLTRANSFERASE"/>
    <property type="match status" value="1"/>
</dbReference>
<evidence type="ECO:0000256" key="3">
    <source>
        <dbReference type="ARBA" id="ARBA00023315"/>
    </source>
</evidence>
<keyword evidence="2" id="KW-0808">Transferase</keyword>
<evidence type="ECO:0000313" key="5">
    <source>
        <dbReference type="EMBL" id="WPG98645.1"/>
    </source>
</evidence>
<dbReference type="PANTHER" id="PTHR18919:SF139">
    <property type="entry name" value="THIOLASE-LIKE PROTEIN TYPE 1 ADDITIONAL C-TERMINAL DOMAIN-CONTAINING PROTEIN"/>
    <property type="match status" value="1"/>
</dbReference>
<keyword evidence="3" id="KW-0012">Acyltransferase</keyword>
<accession>A0AAQ3M2G8</accession>
<dbReference type="GO" id="GO:0016746">
    <property type="term" value="F:acyltransferase activity"/>
    <property type="evidence" value="ECO:0007669"/>
    <property type="project" value="UniProtKB-KW"/>
</dbReference>
<dbReference type="SUPFAM" id="SSF53901">
    <property type="entry name" value="Thiolase-like"/>
    <property type="match status" value="2"/>
</dbReference>
<dbReference type="Gene3D" id="2.40.50.840">
    <property type="match status" value="1"/>
</dbReference>
<dbReference type="InterPro" id="IPR016039">
    <property type="entry name" value="Thiolase-like"/>
</dbReference>
<dbReference type="InterPro" id="IPR040771">
    <property type="entry name" value="TLP1_add_C"/>
</dbReference>
<evidence type="ECO:0000256" key="1">
    <source>
        <dbReference type="ARBA" id="ARBA00010982"/>
    </source>
</evidence>
<reference evidence="5 6" key="1">
    <citation type="submission" date="2023-11" db="EMBL/GenBank/DDBJ databases">
        <title>An acidophilic fungus is an integral part of prey digestion in a carnivorous sundew plant.</title>
        <authorList>
            <person name="Tsai I.J."/>
        </authorList>
    </citation>
    <scope>NUCLEOTIDE SEQUENCE [LARGE SCALE GENOMIC DNA]</scope>
    <source>
        <strain evidence="5">169a</strain>
    </source>
</reference>
<comment type="similarity">
    <text evidence="1">Belongs to the thiolase-like superfamily. Thiolase family.</text>
</comment>
<dbReference type="Gene3D" id="3.40.47.10">
    <property type="match status" value="1"/>
</dbReference>
<protein>
    <recommendedName>
        <fullName evidence="4">Thiolase-like protein type 1 additional C-terminal domain-containing protein</fullName>
    </recommendedName>
</protein>